<dbReference type="EMBL" id="BGPR01001185">
    <property type="protein sequence ID" value="GBM47540.1"/>
    <property type="molecule type" value="Genomic_DNA"/>
</dbReference>
<dbReference type="PANTHER" id="PTHR37984:SF5">
    <property type="entry name" value="PROTEIN NYNRIN-LIKE"/>
    <property type="match status" value="1"/>
</dbReference>
<dbReference type="OrthoDB" id="6513132at2759"/>
<evidence type="ECO:0000313" key="2">
    <source>
        <dbReference type="Proteomes" id="UP000499080"/>
    </source>
</evidence>
<gene>
    <name evidence="1" type="ORF">AVEN_90255_1</name>
</gene>
<dbReference type="SUPFAM" id="SSF56672">
    <property type="entry name" value="DNA/RNA polymerases"/>
    <property type="match status" value="1"/>
</dbReference>
<accession>A0A4Y2G1F0</accession>
<organism evidence="1 2">
    <name type="scientific">Araneus ventricosus</name>
    <name type="common">Orbweaver spider</name>
    <name type="synonym">Epeira ventricosa</name>
    <dbReference type="NCBI Taxonomy" id="182803"/>
    <lineage>
        <taxon>Eukaryota</taxon>
        <taxon>Metazoa</taxon>
        <taxon>Ecdysozoa</taxon>
        <taxon>Arthropoda</taxon>
        <taxon>Chelicerata</taxon>
        <taxon>Arachnida</taxon>
        <taxon>Araneae</taxon>
        <taxon>Araneomorphae</taxon>
        <taxon>Entelegynae</taxon>
        <taxon>Araneoidea</taxon>
        <taxon>Araneidae</taxon>
        <taxon>Araneus</taxon>
    </lineage>
</organism>
<proteinExistence type="predicted"/>
<dbReference type="Proteomes" id="UP000499080">
    <property type="component" value="Unassembled WGS sequence"/>
</dbReference>
<keyword evidence="2" id="KW-1185">Reference proteome</keyword>
<name>A0A4Y2G1F0_ARAVE</name>
<evidence type="ECO:0008006" key="3">
    <source>
        <dbReference type="Google" id="ProtNLM"/>
    </source>
</evidence>
<dbReference type="InterPro" id="IPR043128">
    <property type="entry name" value="Rev_trsase/Diguanyl_cyclase"/>
</dbReference>
<protein>
    <recommendedName>
        <fullName evidence="3">Reverse transcriptase/retrotransposon-derived protein RNase H-like domain-containing protein</fullName>
    </recommendedName>
</protein>
<dbReference type="InterPro" id="IPR043502">
    <property type="entry name" value="DNA/RNA_pol_sf"/>
</dbReference>
<dbReference type="AlphaFoldDB" id="A0A4Y2G1F0"/>
<evidence type="ECO:0000313" key="1">
    <source>
        <dbReference type="EMBL" id="GBM47540.1"/>
    </source>
</evidence>
<sequence length="122" mass="14189">MKTEAIKKMSQPTNIIELKRFRGMVNFFRRFVPNLADMAEPQLGLRVRINKRHLKELKKLCNPPVLALYECKNSVYLSADASSYGIGAMPYQIKDILNFQLPMRQGHFLQPKEVIPKQRKTL</sequence>
<dbReference type="GO" id="GO:0071897">
    <property type="term" value="P:DNA biosynthetic process"/>
    <property type="evidence" value="ECO:0007669"/>
    <property type="project" value="UniProtKB-ARBA"/>
</dbReference>
<comment type="caution">
    <text evidence="1">The sequence shown here is derived from an EMBL/GenBank/DDBJ whole genome shotgun (WGS) entry which is preliminary data.</text>
</comment>
<dbReference type="Gene3D" id="3.30.70.270">
    <property type="match status" value="1"/>
</dbReference>
<dbReference type="InterPro" id="IPR050951">
    <property type="entry name" value="Retrovirus_Pol_polyprotein"/>
</dbReference>
<reference evidence="1 2" key="1">
    <citation type="journal article" date="2019" name="Sci. Rep.">
        <title>Orb-weaving spider Araneus ventricosus genome elucidates the spidroin gene catalogue.</title>
        <authorList>
            <person name="Kono N."/>
            <person name="Nakamura H."/>
            <person name="Ohtoshi R."/>
            <person name="Moran D.A.P."/>
            <person name="Shinohara A."/>
            <person name="Yoshida Y."/>
            <person name="Fujiwara M."/>
            <person name="Mori M."/>
            <person name="Tomita M."/>
            <person name="Arakawa K."/>
        </authorList>
    </citation>
    <scope>NUCLEOTIDE SEQUENCE [LARGE SCALE GENOMIC DNA]</scope>
</reference>
<dbReference type="PANTHER" id="PTHR37984">
    <property type="entry name" value="PROTEIN CBG26694"/>
    <property type="match status" value="1"/>
</dbReference>